<evidence type="ECO:0000259" key="1">
    <source>
        <dbReference type="PROSITE" id="PS51186"/>
    </source>
</evidence>
<evidence type="ECO:0000313" key="3">
    <source>
        <dbReference type="Proteomes" id="UP000823918"/>
    </source>
</evidence>
<dbReference type="PANTHER" id="PTHR43415:SF3">
    <property type="entry name" value="GNAT-FAMILY ACETYLTRANSFERASE"/>
    <property type="match status" value="1"/>
</dbReference>
<dbReference type="SUPFAM" id="SSF55729">
    <property type="entry name" value="Acyl-CoA N-acyltransferases (Nat)"/>
    <property type="match status" value="1"/>
</dbReference>
<sequence>MELRHGNLLIRRALPTDAAQLAAWWNDGVVMAHAGFPNGIGTDADTVEKQLLSDDTHRFIIESEGVSIGEMCWRETSPATAEIGIKICNPAYQNRGLGKTLLRLFIEALFRQGFSCIEVSTMLSNRRAQHVYEQLGFGEKTLVKDGRTAPDGAVYSYLTYKLYRP</sequence>
<reference evidence="2" key="2">
    <citation type="submission" date="2021-04" db="EMBL/GenBank/DDBJ databases">
        <authorList>
            <person name="Gilroy R."/>
        </authorList>
    </citation>
    <scope>NUCLEOTIDE SEQUENCE</scope>
    <source>
        <strain evidence="2">5933</strain>
    </source>
</reference>
<dbReference type="AlphaFoldDB" id="A0A9D2Q7P1"/>
<reference evidence="2" key="1">
    <citation type="journal article" date="2021" name="PeerJ">
        <title>Extensive microbial diversity within the chicken gut microbiome revealed by metagenomics and culture.</title>
        <authorList>
            <person name="Gilroy R."/>
            <person name="Ravi A."/>
            <person name="Getino M."/>
            <person name="Pursley I."/>
            <person name="Horton D.L."/>
            <person name="Alikhan N.F."/>
            <person name="Baker D."/>
            <person name="Gharbi K."/>
            <person name="Hall N."/>
            <person name="Watson M."/>
            <person name="Adriaenssens E.M."/>
            <person name="Foster-Nyarko E."/>
            <person name="Jarju S."/>
            <person name="Secka A."/>
            <person name="Antonio M."/>
            <person name="Oren A."/>
            <person name="Chaudhuri R.R."/>
            <person name="La Ragione R."/>
            <person name="Hildebrand F."/>
            <person name="Pallen M.J."/>
        </authorList>
    </citation>
    <scope>NUCLEOTIDE SEQUENCE</scope>
    <source>
        <strain evidence="2">5933</strain>
    </source>
</reference>
<name>A0A9D2Q7P1_9FIRM</name>
<dbReference type="Pfam" id="PF00583">
    <property type="entry name" value="Acetyltransf_1"/>
    <property type="match status" value="1"/>
</dbReference>
<evidence type="ECO:0000313" key="2">
    <source>
        <dbReference type="EMBL" id="HJC72405.1"/>
    </source>
</evidence>
<dbReference type="PROSITE" id="PS51186">
    <property type="entry name" value="GNAT"/>
    <property type="match status" value="1"/>
</dbReference>
<accession>A0A9D2Q7P1</accession>
<gene>
    <name evidence="2" type="ORF">H9698_06385</name>
</gene>
<dbReference type="InterPro" id="IPR000182">
    <property type="entry name" value="GNAT_dom"/>
</dbReference>
<dbReference type="InterPro" id="IPR016181">
    <property type="entry name" value="Acyl_CoA_acyltransferase"/>
</dbReference>
<dbReference type="CDD" id="cd04301">
    <property type="entry name" value="NAT_SF"/>
    <property type="match status" value="1"/>
</dbReference>
<organism evidence="2 3">
    <name type="scientific">Candidatus Ruthenibacterium merdavium</name>
    <dbReference type="NCBI Taxonomy" id="2838752"/>
    <lineage>
        <taxon>Bacteria</taxon>
        <taxon>Bacillati</taxon>
        <taxon>Bacillota</taxon>
        <taxon>Clostridia</taxon>
        <taxon>Eubacteriales</taxon>
        <taxon>Oscillospiraceae</taxon>
        <taxon>Ruthenibacterium</taxon>
    </lineage>
</organism>
<dbReference type="EMBL" id="DWWA01000030">
    <property type="protein sequence ID" value="HJC72405.1"/>
    <property type="molecule type" value="Genomic_DNA"/>
</dbReference>
<dbReference type="GO" id="GO:0016747">
    <property type="term" value="F:acyltransferase activity, transferring groups other than amino-acyl groups"/>
    <property type="evidence" value="ECO:0007669"/>
    <property type="project" value="InterPro"/>
</dbReference>
<dbReference type="Gene3D" id="3.40.630.30">
    <property type="match status" value="1"/>
</dbReference>
<protein>
    <submittedName>
        <fullName evidence="2">GNAT family N-acetyltransferase</fullName>
    </submittedName>
</protein>
<feature type="domain" description="N-acetyltransferase" evidence="1">
    <location>
        <begin position="8"/>
        <end position="161"/>
    </location>
</feature>
<comment type="caution">
    <text evidence="2">The sequence shown here is derived from an EMBL/GenBank/DDBJ whole genome shotgun (WGS) entry which is preliminary data.</text>
</comment>
<proteinExistence type="predicted"/>
<dbReference type="Proteomes" id="UP000823918">
    <property type="component" value="Unassembled WGS sequence"/>
</dbReference>
<dbReference type="PANTHER" id="PTHR43415">
    <property type="entry name" value="SPERMIDINE N(1)-ACETYLTRANSFERASE"/>
    <property type="match status" value="1"/>
</dbReference>